<sequence>MDISFSYRSPYASLPDVQTQLSLLWQVALFLDDIGIPLEQWCPTADTPEDALLNQAFDRNGPSAALIALTRENKRLSGDFPMDVTAVWNGIRGAGSVGISHILFPGAASAASVFKISSSAAAPLLDKENLVQVASRLLTLFTAPFLSISHSRYDALHKVFKERPGAGWMLFLPRQITPADVPAAQELRPLLDAQGSQRGTFVISTRDEAFDVTNDAHLSRAAAIEMQLVDKDLLPRFDQL</sequence>
<reference evidence="1 2" key="1">
    <citation type="journal article" date="2012" name="J. Bacteriol.">
        <title>Genome sequence of the pathogenic Herbaspirillum seropedicae strain Os34, isolated from rice roots.</title>
        <authorList>
            <person name="Ye W."/>
            <person name="Ye S."/>
            <person name="Liu J."/>
            <person name="Chang S."/>
            <person name="Chen M."/>
            <person name="Zhu B."/>
            <person name="Guo L."/>
            <person name="An Q."/>
        </authorList>
    </citation>
    <scope>NUCLEOTIDE SEQUENCE [LARGE SCALE GENOMIC DNA]</scope>
    <source>
        <strain evidence="1 2">Os34</strain>
    </source>
</reference>
<dbReference type="EMBL" id="CP008956">
    <property type="protein sequence ID" value="QJP99669.1"/>
    <property type="molecule type" value="Genomic_DNA"/>
</dbReference>
<dbReference type="Proteomes" id="UP000501648">
    <property type="component" value="Chromosome"/>
</dbReference>
<organism evidence="1 2">
    <name type="scientific">Herbaspirillum rubrisubalbicans Os34</name>
    <dbReference type="NCBI Taxonomy" id="1235827"/>
    <lineage>
        <taxon>Bacteria</taxon>
        <taxon>Pseudomonadati</taxon>
        <taxon>Pseudomonadota</taxon>
        <taxon>Betaproteobacteria</taxon>
        <taxon>Burkholderiales</taxon>
        <taxon>Oxalobacteraceae</taxon>
        <taxon>Herbaspirillum</taxon>
    </lineage>
</organism>
<dbReference type="AlphaFoldDB" id="A0A6M3ZNZ4"/>
<evidence type="ECO:0000313" key="1">
    <source>
        <dbReference type="EMBL" id="QJP99669.1"/>
    </source>
</evidence>
<gene>
    <name evidence="1" type="ORF">C798_05340</name>
</gene>
<name>A0A6M3ZNZ4_9BURK</name>
<proteinExistence type="predicted"/>
<protein>
    <submittedName>
        <fullName evidence="1">Uncharacterized protein</fullName>
    </submittedName>
</protein>
<accession>A0A6M3ZNZ4</accession>
<evidence type="ECO:0000313" key="2">
    <source>
        <dbReference type="Proteomes" id="UP000501648"/>
    </source>
</evidence>
<dbReference type="RefSeq" id="WP_017453860.1">
    <property type="nucleotide sequence ID" value="NZ_CP008956.1"/>
</dbReference>